<dbReference type="CDD" id="cd12282">
    <property type="entry name" value="RRM2_TatSF1_like"/>
    <property type="match status" value="1"/>
</dbReference>
<feature type="region of interest" description="Disordered" evidence="7">
    <location>
        <begin position="1"/>
        <end position="20"/>
    </location>
</feature>
<dbReference type="PANTHER" id="PTHR15608">
    <property type="entry name" value="SPLICING FACTOR U2AF-ASSOCIATED PROTEIN 2"/>
    <property type="match status" value="1"/>
</dbReference>
<gene>
    <name evidence="9" type="ORF">AWZ03_000871</name>
</gene>
<dbReference type="InterPro" id="IPR000504">
    <property type="entry name" value="RRM_dom"/>
</dbReference>
<evidence type="ECO:0000256" key="2">
    <source>
        <dbReference type="ARBA" id="ARBA00022664"/>
    </source>
</evidence>
<dbReference type="OrthoDB" id="10258585at2759"/>
<feature type="compositionally biased region" description="Basic and acidic residues" evidence="7">
    <location>
        <begin position="157"/>
        <end position="182"/>
    </location>
</feature>
<keyword evidence="10" id="KW-1185">Reference proteome</keyword>
<evidence type="ECO:0000256" key="4">
    <source>
        <dbReference type="ARBA" id="ARBA00022884"/>
    </source>
</evidence>
<keyword evidence="3" id="KW-0677">Repeat</keyword>
<dbReference type="OMA" id="RTHCQIT"/>
<dbReference type="GO" id="GO:0000398">
    <property type="term" value="P:mRNA splicing, via spliceosome"/>
    <property type="evidence" value="ECO:0007669"/>
    <property type="project" value="UniProtKB-ARBA"/>
</dbReference>
<dbReference type="Gene3D" id="3.30.70.330">
    <property type="match status" value="1"/>
</dbReference>
<dbReference type="GO" id="GO:0003723">
    <property type="term" value="F:RNA binding"/>
    <property type="evidence" value="ECO:0007669"/>
    <property type="project" value="UniProtKB-UniRule"/>
</dbReference>
<dbReference type="PROSITE" id="PS50102">
    <property type="entry name" value="RRM"/>
    <property type="match status" value="1"/>
</dbReference>
<dbReference type="InterPro" id="IPR034393">
    <property type="entry name" value="TatSF1-like"/>
</dbReference>
<dbReference type="FunFam" id="3.30.70.330:FF:000105">
    <property type="entry name" value="HIV Tat-specific factor 1 homolog"/>
    <property type="match status" value="1"/>
</dbReference>
<dbReference type="GO" id="GO:0005686">
    <property type="term" value="C:U2 snRNP"/>
    <property type="evidence" value="ECO:0007669"/>
    <property type="project" value="TreeGrafter"/>
</dbReference>
<dbReference type="GO" id="GO:0005684">
    <property type="term" value="C:U2-type spliceosomal complex"/>
    <property type="evidence" value="ECO:0007669"/>
    <property type="project" value="TreeGrafter"/>
</dbReference>
<evidence type="ECO:0000313" key="9">
    <source>
        <dbReference type="EMBL" id="TDG52638.1"/>
    </source>
</evidence>
<name>A0A484BV16_DRONA</name>
<dbReference type="Pfam" id="PF00076">
    <property type="entry name" value="RRM_1"/>
    <property type="match status" value="1"/>
</dbReference>
<keyword evidence="5" id="KW-0508">mRNA splicing</keyword>
<evidence type="ECO:0000256" key="1">
    <source>
        <dbReference type="ARBA" id="ARBA00007747"/>
    </source>
</evidence>
<dbReference type="Proteomes" id="UP000295192">
    <property type="component" value="Unassembled WGS sequence"/>
</dbReference>
<dbReference type="SUPFAM" id="SSF54928">
    <property type="entry name" value="RNA-binding domain, RBD"/>
    <property type="match status" value="1"/>
</dbReference>
<dbReference type="AlphaFoldDB" id="A0A484BV16"/>
<keyword evidence="4 6" id="KW-0694">RNA-binding</keyword>
<organism evidence="9 10">
    <name type="scientific">Drosophila navojoa</name>
    <name type="common">Fruit fly</name>
    <dbReference type="NCBI Taxonomy" id="7232"/>
    <lineage>
        <taxon>Eukaryota</taxon>
        <taxon>Metazoa</taxon>
        <taxon>Ecdysozoa</taxon>
        <taxon>Arthropoda</taxon>
        <taxon>Hexapoda</taxon>
        <taxon>Insecta</taxon>
        <taxon>Pterygota</taxon>
        <taxon>Neoptera</taxon>
        <taxon>Endopterygota</taxon>
        <taxon>Diptera</taxon>
        <taxon>Brachycera</taxon>
        <taxon>Muscomorpha</taxon>
        <taxon>Ephydroidea</taxon>
        <taxon>Drosophilidae</taxon>
        <taxon>Drosophila</taxon>
    </lineage>
</organism>
<feature type="compositionally biased region" description="Polar residues" evidence="7">
    <location>
        <begin position="186"/>
        <end position="195"/>
    </location>
</feature>
<evidence type="ECO:0000256" key="5">
    <source>
        <dbReference type="ARBA" id="ARBA00023187"/>
    </source>
</evidence>
<dbReference type="EMBL" id="LSRL02000003">
    <property type="protein sequence ID" value="TDG52638.1"/>
    <property type="molecule type" value="Genomic_DNA"/>
</dbReference>
<comment type="caution">
    <text evidence="9">The sequence shown here is derived from an EMBL/GenBank/DDBJ whole genome shotgun (WGS) entry which is preliminary data.</text>
</comment>
<dbReference type="InterPro" id="IPR035979">
    <property type="entry name" value="RBD_domain_sf"/>
</dbReference>
<proteinExistence type="inferred from homology"/>
<dbReference type="PANTHER" id="PTHR15608:SF0">
    <property type="entry name" value="HIV TAT-SPECIFIC FACTOR 1"/>
    <property type="match status" value="1"/>
</dbReference>
<evidence type="ECO:0000259" key="8">
    <source>
        <dbReference type="PROSITE" id="PS50102"/>
    </source>
</evidence>
<feature type="domain" description="RRM" evidence="8">
    <location>
        <begin position="45"/>
        <end position="130"/>
    </location>
</feature>
<evidence type="ECO:0000256" key="6">
    <source>
        <dbReference type="PROSITE-ProRule" id="PRU00176"/>
    </source>
</evidence>
<evidence type="ECO:0000313" key="10">
    <source>
        <dbReference type="Proteomes" id="UP000295192"/>
    </source>
</evidence>
<comment type="similarity">
    <text evidence="1">Belongs to the HTATSF1 family.</text>
</comment>
<evidence type="ECO:0000256" key="7">
    <source>
        <dbReference type="SAM" id="MobiDB-lite"/>
    </source>
</evidence>
<evidence type="ECO:0000256" key="3">
    <source>
        <dbReference type="ARBA" id="ARBA00022737"/>
    </source>
</evidence>
<keyword evidence="2" id="KW-0507">mRNA processing</keyword>
<dbReference type="STRING" id="7232.A0A484BV16"/>
<reference evidence="9 10" key="1">
    <citation type="journal article" date="2019" name="J. Hered.">
        <title>An Improved Genome Assembly for Drosophila navojoa, the Basal Species in the mojavensis Cluster.</title>
        <authorList>
            <person name="Vanderlinde T."/>
            <person name="Dupim E.G."/>
            <person name="Nazario-Yepiz N.O."/>
            <person name="Carvalho A.B."/>
        </authorList>
    </citation>
    <scope>NUCLEOTIDE SEQUENCE [LARGE SCALE GENOMIC DNA]</scope>
    <source>
        <strain evidence="9">Navoj_Jal97</strain>
        <tissue evidence="9">Whole organism</tissue>
    </source>
</reference>
<accession>A0A484BV16</accession>
<dbReference type="InterPro" id="IPR012677">
    <property type="entry name" value="Nucleotide-bd_a/b_plait_sf"/>
</dbReference>
<sequence>MRGEYNPALKPKRKKKDKEKLQKIKEKLFDWRPDKMRGERSKNEKTVIIKNLFTPELFEKEVELILEYQNSLREECSKCGMVRKVVIYDRHPEGIAQINMSTPEEADMVIQMMQGRYFGQRQLSADHWDGKTKYKIDESAAEAQERLSKWDEYLAAEDAAKEEAEDAAKEEAEEAAKEKAEEAPSGSPQAAQETA</sequence>
<feature type="region of interest" description="Disordered" evidence="7">
    <location>
        <begin position="157"/>
        <end position="195"/>
    </location>
</feature>
<protein>
    <recommendedName>
        <fullName evidence="8">RRM domain-containing protein</fullName>
    </recommendedName>
</protein>